<dbReference type="GO" id="GO:0005509">
    <property type="term" value="F:calcium ion binding"/>
    <property type="evidence" value="ECO:0007669"/>
    <property type="project" value="InterPro"/>
</dbReference>
<dbReference type="Pfam" id="PF13202">
    <property type="entry name" value="EF-hand_5"/>
    <property type="match status" value="1"/>
</dbReference>
<evidence type="ECO:0000313" key="4">
    <source>
        <dbReference type="Proteomes" id="UP000007800"/>
    </source>
</evidence>
<dbReference type="RefSeq" id="XP_002780325.1">
    <property type="nucleotide sequence ID" value="XM_002780279.1"/>
</dbReference>
<evidence type="ECO:0000313" key="3">
    <source>
        <dbReference type="EMBL" id="EER12120.1"/>
    </source>
</evidence>
<dbReference type="Gene3D" id="1.10.238.10">
    <property type="entry name" value="EF-hand"/>
    <property type="match status" value="1"/>
</dbReference>
<dbReference type="InterPro" id="IPR018247">
    <property type="entry name" value="EF_Hand_1_Ca_BS"/>
</dbReference>
<reference evidence="3 4" key="1">
    <citation type="submission" date="2008-07" db="EMBL/GenBank/DDBJ databases">
        <authorList>
            <person name="El-Sayed N."/>
            <person name="Caler E."/>
            <person name="Inman J."/>
            <person name="Amedeo P."/>
            <person name="Hass B."/>
            <person name="Wortman J."/>
        </authorList>
    </citation>
    <scope>NUCLEOTIDE SEQUENCE [LARGE SCALE GENOMIC DNA]</scope>
    <source>
        <strain evidence="4">ATCC 50983 / TXsc</strain>
    </source>
</reference>
<dbReference type="AlphaFoldDB" id="C5KU78"/>
<gene>
    <name evidence="3" type="ORF">Pmar_PMAR019227</name>
</gene>
<accession>C5KU78</accession>
<proteinExistence type="predicted"/>
<dbReference type="InParanoid" id="C5KU78"/>
<evidence type="ECO:0000259" key="2">
    <source>
        <dbReference type="PROSITE" id="PS50222"/>
    </source>
</evidence>
<dbReference type="GeneID" id="9061108"/>
<dbReference type="InterPro" id="IPR002048">
    <property type="entry name" value="EF_hand_dom"/>
</dbReference>
<name>C5KU78_PERM5</name>
<dbReference type="InterPro" id="IPR011992">
    <property type="entry name" value="EF-hand-dom_pair"/>
</dbReference>
<evidence type="ECO:0000256" key="1">
    <source>
        <dbReference type="ARBA" id="ARBA00022837"/>
    </source>
</evidence>
<organism evidence="4">
    <name type="scientific">Perkinsus marinus (strain ATCC 50983 / TXsc)</name>
    <dbReference type="NCBI Taxonomy" id="423536"/>
    <lineage>
        <taxon>Eukaryota</taxon>
        <taxon>Sar</taxon>
        <taxon>Alveolata</taxon>
        <taxon>Perkinsozoa</taxon>
        <taxon>Perkinsea</taxon>
        <taxon>Perkinsida</taxon>
        <taxon>Perkinsidae</taxon>
        <taxon>Perkinsus</taxon>
    </lineage>
</organism>
<dbReference type="PROSITE" id="PS00018">
    <property type="entry name" value="EF_HAND_1"/>
    <property type="match status" value="1"/>
</dbReference>
<dbReference type="SUPFAM" id="SSF47473">
    <property type="entry name" value="EF-hand"/>
    <property type="match status" value="1"/>
</dbReference>
<keyword evidence="1" id="KW-0106">Calcium</keyword>
<dbReference type="Proteomes" id="UP000007800">
    <property type="component" value="Unassembled WGS sequence"/>
</dbReference>
<dbReference type="PROSITE" id="PS50222">
    <property type="entry name" value="EF_HAND_2"/>
    <property type="match status" value="1"/>
</dbReference>
<dbReference type="OrthoDB" id="114727at2759"/>
<dbReference type="CDD" id="cd00051">
    <property type="entry name" value="EFh"/>
    <property type="match status" value="1"/>
</dbReference>
<feature type="domain" description="EF-hand" evidence="2">
    <location>
        <begin position="389"/>
        <end position="424"/>
    </location>
</feature>
<sequence length="479" mass="53294">MLSYRFVISTAVLMAGVNCLKMMSIEKATVPLLAAEELDDSSADLWWSEGAFDDCDGALPYVYEKDEYFVRFSEPVANGYLTLEELRCPSTTQSPIGYIFPDGLEWFLMASTNSHEEHGKGGLYVIEPCRVYQIKNRATFTGSLIALFKSTSGNMTKLSHEGGAYLFPHIVEALCEMMENPVANNREVYLSKVLGREKMDVFKVSHDGYYAAFIIKHGRLRIKTLSCPGTGKFEEFEDDAAIPAHWEGFSLLKSVDSLEFALEEDDNRTIQDSSSGDMIISRLLNTTLCRRVGRPRSFAIYRTPAPPISGVLEVRQTLHISPGLAGLATAFDKLPKDSVTREELQRLSPSTPAEIMDAIFGLFDNFPKDGKISYNELCAYLLLHAEGVTDAERSEFTFSICDANGDNEVSKEELAEVVETLAYAKSKDWSVAKAVSLRIVEDAFAKSDEADLDIHAFTEWSRGQSEQAQEFHSLVTGTI</sequence>
<dbReference type="EMBL" id="GG676180">
    <property type="protein sequence ID" value="EER12120.1"/>
    <property type="molecule type" value="Genomic_DNA"/>
</dbReference>
<protein>
    <recommendedName>
        <fullName evidence="2">EF-hand domain-containing protein</fullName>
    </recommendedName>
</protein>
<keyword evidence="4" id="KW-1185">Reference proteome</keyword>